<sequence>MNYHNHIAGLQNKVKLNKIEPKTQSILKKTKNNQNNNTRMDLNGNLICPNLKKYSINFKQNLCQVYIVENWKKYNILENSILILETEQKRKCLNNCNIF</sequence>
<reference evidence="1" key="1">
    <citation type="submission" date="2021-01" db="EMBL/GenBank/DDBJ databases">
        <authorList>
            <consortium name="Genoscope - CEA"/>
            <person name="William W."/>
        </authorList>
    </citation>
    <scope>NUCLEOTIDE SEQUENCE</scope>
</reference>
<accession>A0A8S1JPL3</accession>
<organism evidence="1 2">
    <name type="scientific">Paramecium primaurelia</name>
    <dbReference type="NCBI Taxonomy" id="5886"/>
    <lineage>
        <taxon>Eukaryota</taxon>
        <taxon>Sar</taxon>
        <taxon>Alveolata</taxon>
        <taxon>Ciliophora</taxon>
        <taxon>Intramacronucleata</taxon>
        <taxon>Oligohymenophorea</taxon>
        <taxon>Peniculida</taxon>
        <taxon>Parameciidae</taxon>
        <taxon>Paramecium</taxon>
    </lineage>
</organism>
<dbReference type="OMA" id="FKQNLCQ"/>
<name>A0A8S1JPL3_PARPR</name>
<dbReference type="EMBL" id="CAJJDM010000002">
    <property type="protein sequence ID" value="CAD8043687.1"/>
    <property type="molecule type" value="Genomic_DNA"/>
</dbReference>
<evidence type="ECO:0000313" key="1">
    <source>
        <dbReference type="EMBL" id="CAD8043687.1"/>
    </source>
</evidence>
<protein>
    <submittedName>
        <fullName evidence="1">Uncharacterized protein</fullName>
    </submittedName>
</protein>
<proteinExistence type="predicted"/>
<keyword evidence="2" id="KW-1185">Reference proteome</keyword>
<gene>
    <name evidence="1" type="ORF">PPRIM_AZ9-3.1.T0050341</name>
</gene>
<dbReference type="AlphaFoldDB" id="A0A8S1JPL3"/>
<comment type="caution">
    <text evidence="1">The sequence shown here is derived from an EMBL/GenBank/DDBJ whole genome shotgun (WGS) entry which is preliminary data.</text>
</comment>
<dbReference type="Proteomes" id="UP000688137">
    <property type="component" value="Unassembled WGS sequence"/>
</dbReference>
<evidence type="ECO:0000313" key="2">
    <source>
        <dbReference type="Proteomes" id="UP000688137"/>
    </source>
</evidence>